<dbReference type="PROSITE" id="PS51781">
    <property type="entry name" value="SH3B"/>
    <property type="match status" value="6"/>
</dbReference>
<feature type="domain" description="SH3b" evidence="2">
    <location>
        <begin position="332"/>
        <end position="395"/>
    </location>
</feature>
<dbReference type="Pfam" id="PF08239">
    <property type="entry name" value="SH3_3"/>
    <property type="match status" value="4"/>
</dbReference>
<proteinExistence type="predicted"/>
<feature type="chain" id="PRO_5036956214" evidence="1">
    <location>
        <begin position="28"/>
        <end position="830"/>
    </location>
</feature>
<dbReference type="SMART" id="SM00047">
    <property type="entry name" value="LYZ2"/>
    <property type="match status" value="1"/>
</dbReference>
<evidence type="ECO:0000259" key="2">
    <source>
        <dbReference type="PROSITE" id="PS51781"/>
    </source>
</evidence>
<feature type="domain" description="SH3b" evidence="2">
    <location>
        <begin position="190"/>
        <end position="257"/>
    </location>
</feature>
<dbReference type="InterPro" id="IPR052354">
    <property type="entry name" value="Cell_Wall_Dynamics_Protein"/>
</dbReference>
<gene>
    <name evidence="3" type="ORF">KHA93_13395</name>
</gene>
<evidence type="ECO:0000256" key="1">
    <source>
        <dbReference type="SAM" id="SignalP"/>
    </source>
</evidence>
<dbReference type="SUPFAM" id="SSF50044">
    <property type="entry name" value="SH3-domain"/>
    <property type="match status" value="2"/>
</dbReference>
<feature type="signal peptide" evidence="1">
    <location>
        <begin position="1"/>
        <end position="27"/>
    </location>
</feature>
<dbReference type="SMART" id="SM00287">
    <property type="entry name" value="SH3b"/>
    <property type="match status" value="7"/>
</dbReference>
<dbReference type="RefSeq" id="WP_213111186.1">
    <property type="nucleotide sequence ID" value="NZ_JAGYPJ010000001.1"/>
</dbReference>
<dbReference type="EMBL" id="JAGYPJ010000001">
    <property type="protein sequence ID" value="MBS4200627.1"/>
    <property type="molecule type" value="Genomic_DNA"/>
</dbReference>
<evidence type="ECO:0000313" key="4">
    <source>
        <dbReference type="Proteomes" id="UP000682713"/>
    </source>
</evidence>
<protein>
    <submittedName>
        <fullName evidence="3">SH3 domain-containing protein</fullName>
    </submittedName>
</protein>
<keyword evidence="4" id="KW-1185">Reference proteome</keyword>
<dbReference type="PANTHER" id="PTHR34408">
    <property type="entry name" value="FAMILY PROTEIN, PUTATIVE-RELATED"/>
    <property type="match status" value="1"/>
</dbReference>
<keyword evidence="1" id="KW-0732">Signal</keyword>
<name>A0A942YLG4_9BACI</name>
<accession>A0A942YLG4</accession>
<sequence length="830" mass="92433">MKRLNKIAIVSAMIISFILPYSTPAEAAKTSTAVVNVDSNLNIRQKASASSKKVGTLKKGTKVTVYANTKSGWSEIRFKNKKAYVSTKYLKFNSTATKATTSTKQQNSSVTFAKTSYQATANLNMRSGSNGTKSPVILTIPKGKIVSSKERKGDMVKVTYTYKSKGKSITKSGWVSGKYLKEYYKYTNTAKTYYATQKTTNLRSSPDTKKKVVTKINKGNVVSSTQKVVNSLGQTWYRVSFNGKNYYVISSDMKKVTLKTIPQTNYLAKNDTYLYSSYGNAYKKLIKIPKGSVISTKLQIGNWFKVTYKGKSGYIEKGSFTKFNIPSEKKIGKETYTTASKVNLKEYAHNSSYTLASIPKGVIIIPTHKTSNGWFKIQFEGKTGYISSNYVEGIKNVEPPKEEPPKVEPPKEKITEVKIAEKTFLVKENLNVRKIADATSTILTTIPKGKIVIPTHKTSNNWYKVVYSGKTGYVSGAYLQEVKTGDPLTTRTGYQFIDLRTQSSVTAAQINNYIAKGTVGKTSVLSGKGQVFIDTGKKYGVNALFLAAHAIHESGYGTSNISLGKYNLFGFGAFDAAPYVGAYRFSSVNSNIDYIARELKSTYLNPSNWKYNGAYLGFSTKTLSNIRIDANSEGMNFYYASDQNWGKKIASHMEKILPYKKADYDKAPINTSVPTQPSVPAGSDLFPNDITVIAKKDLQFHSKKGILDAKPKKVKKGSVFTLLEKTNDYWVKVKIDNKEYWTNEILFHSYKNYISVQNLGRVNVDNLNVRPEANTSKTPIGTLSLNQYVQIVLKKDGTITMDSSKKWYQVKLSNGKTGWVSSQYITRELN</sequence>
<feature type="domain" description="SH3b" evidence="2">
    <location>
        <begin position="30"/>
        <end position="94"/>
    </location>
</feature>
<feature type="domain" description="SH3b" evidence="2">
    <location>
        <begin position="113"/>
        <end position="184"/>
    </location>
</feature>
<dbReference type="InterPro" id="IPR002901">
    <property type="entry name" value="MGlyc_endo_b_GlcNAc-like_dom"/>
</dbReference>
<dbReference type="GO" id="GO:0004040">
    <property type="term" value="F:amidase activity"/>
    <property type="evidence" value="ECO:0007669"/>
    <property type="project" value="InterPro"/>
</dbReference>
<dbReference type="PANTHER" id="PTHR34408:SF1">
    <property type="entry name" value="GLYCOSYL HYDROLASE FAMILY 19 DOMAIN-CONTAINING PROTEIN HI_1415"/>
    <property type="match status" value="1"/>
</dbReference>
<dbReference type="Pfam" id="PF01832">
    <property type="entry name" value="Glucosaminidase"/>
    <property type="match status" value="1"/>
</dbReference>
<feature type="domain" description="SH3b" evidence="2">
    <location>
        <begin position="757"/>
        <end position="829"/>
    </location>
</feature>
<organism evidence="3 4">
    <name type="scientific">Lederbergia citrisecunda</name>
    <dbReference type="NCBI Taxonomy" id="2833583"/>
    <lineage>
        <taxon>Bacteria</taxon>
        <taxon>Bacillati</taxon>
        <taxon>Bacillota</taxon>
        <taxon>Bacilli</taxon>
        <taxon>Bacillales</taxon>
        <taxon>Bacillaceae</taxon>
        <taxon>Lederbergia</taxon>
    </lineage>
</organism>
<dbReference type="Gene3D" id="1.10.530.10">
    <property type="match status" value="1"/>
</dbReference>
<dbReference type="InterPro" id="IPR003646">
    <property type="entry name" value="SH3-like_bac-type"/>
</dbReference>
<dbReference type="AlphaFoldDB" id="A0A942YLG4"/>
<dbReference type="InterPro" id="IPR036028">
    <property type="entry name" value="SH3-like_dom_sf"/>
</dbReference>
<dbReference type="Proteomes" id="UP000682713">
    <property type="component" value="Unassembled WGS sequence"/>
</dbReference>
<evidence type="ECO:0000313" key="3">
    <source>
        <dbReference type="EMBL" id="MBS4200627.1"/>
    </source>
</evidence>
<comment type="caution">
    <text evidence="3">The sequence shown here is derived from an EMBL/GenBank/DDBJ whole genome shotgun (WGS) entry which is preliminary data.</text>
</comment>
<feature type="domain" description="SH3b" evidence="2">
    <location>
        <begin position="419"/>
        <end position="483"/>
    </location>
</feature>
<dbReference type="Gene3D" id="2.30.30.40">
    <property type="entry name" value="SH3 Domains"/>
    <property type="match status" value="6"/>
</dbReference>
<reference evidence="3 4" key="1">
    <citation type="submission" date="2021-05" db="EMBL/GenBank/DDBJ databases">
        <title>Novel Bacillus species.</title>
        <authorList>
            <person name="Liu G."/>
        </authorList>
    </citation>
    <scope>NUCLEOTIDE SEQUENCE [LARGE SCALE GENOMIC DNA]</scope>
    <source>
        <strain evidence="3 4">FJAT-49732</strain>
    </source>
</reference>